<gene>
    <name evidence="7" type="ORF">HHL20_09210</name>
</gene>
<dbReference type="GO" id="GO:0016020">
    <property type="term" value="C:membrane"/>
    <property type="evidence" value="ECO:0007669"/>
    <property type="project" value="UniProtKB-SubCell"/>
</dbReference>
<evidence type="ECO:0000256" key="2">
    <source>
        <dbReference type="ARBA" id="ARBA00022692"/>
    </source>
</evidence>
<name>A0A7Y0FIS7_9FLAO</name>
<dbReference type="Proteomes" id="UP000552615">
    <property type="component" value="Unassembled WGS sequence"/>
</dbReference>
<evidence type="ECO:0000259" key="6">
    <source>
        <dbReference type="Pfam" id="PF06271"/>
    </source>
</evidence>
<dbReference type="InterPro" id="IPR010432">
    <property type="entry name" value="RDD"/>
</dbReference>
<feature type="transmembrane region" description="Helical" evidence="5">
    <location>
        <begin position="72"/>
        <end position="92"/>
    </location>
</feature>
<evidence type="ECO:0000256" key="3">
    <source>
        <dbReference type="ARBA" id="ARBA00022989"/>
    </source>
</evidence>
<evidence type="ECO:0000256" key="1">
    <source>
        <dbReference type="ARBA" id="ARBA00004141"/>
    </source>
</evidence>
<proteinExistence type="predicted"/>
<evidence type="ECO:0000313" key="8">
    <source>
        <dbReference type="Proteomes" id="UP000552615"/>
    </source>
</evidence>
<accession>A0A7Y0FIS7</accession>
<keyword evidence="3 5" id="KW-1133">Transmembrane helix</keyword>
<reference evidence="7 8" key="1">
    <citation type="submission" date="2020-04" db="EMBL/GenBank/DDBJ databases">
        <title>Chryseobacterium sp. RJ-7-14 sp. nov., isolated from Jeju soil.</title>
        <authorList>
            <person name="Dahal R.H."/>
            <person name="Chaudhary D.K."/>
        </authorList>
    </citation>
    <scope>NUCLEOTIDE SEQUENCE [LARGE SCALE GENOMIC DNA]</scope>
    <source>
        <strain evidence="7 8">RJ-7-14</strain>
    </source>
</reference>
<organism evidence="7 8">
    <name type="scientific">Chryseobacterium cheonjiense</name>
    <dbReference type="NCBI Taxonomy" id="2728845"/>
    <lineage>
        <taxon>Bacteria</taxon>
        <taxon>Pseudomonadati</taxon>
        <taxon>Bacteroidota</taxon>
        <taxon>Flavobacteriia</taxon>
        <taxon>Flavobacteriales</taxon>
        <taxon>Weeksellaceae</taxon>
        <taxon>Chryseobacterium group</taxon>
        <taxon>Chryseobacterium</taxon>
    </lineage>
</organism>
<keyword evidence="8" id="KW-1185">Reference proteome</keyword>
<feature type="domain" description="RDD" evidence="6">
    <location>
        <begin position="47"/>
        <end position="133"/>
    </location>
</feature>
<protein>
    <submittedName>
        <fullName evidence="7">RDD family protein</fullName>
    </submittedName>
</protein>
<evidence type="ECO:0000313" key="7">
    <source>
        <dbReference type="EMBL" id="NML57520.1"/>
    </source>
</evidence>
<dbReference type="RefSeq" id="WP_169230837.1">
    <property type="nucleotide sequence ID" value="NZ_JABBGF010000001.1"/>
</dbReference>
<keyword evidence="4 5" id="KW-0472">Membrane</keyword>
<dbReference type="EMBL" id="JABBGF010000001">
    <property type="protein sequence ID" value="NML57520.1"/>
    <property type="molecule type" value="Genomic_DNA"/>
</dbReference>
<keyword evidence="2 5" id="KW-0812">Transmembrane</keyword>
<evidence type="ECO:0000256" key="4">
    <source>
        <dbReference type="ARBA" id="ARBA00023136"/>
    </source>
</evidence>
<comment type="caution">
    <text evidence="7">The sequence shown here is derived from an EMBL/GenBank/DDBJ whole genome shotgun (WGS) entry which is preliminary data.</text>
</comment>
<evidence type="ECO:0000256" key="5">
    <source>
        <dbReference type="SAM" id="Phobius"/>
    </source>
</evidence>
<dbReference type="AlphaFoldDB" id="A0A7Y0FIS7"/>
<sequence>MKISEIKERKVIHRPTLDFDRFGKRIYHAYEYYLPYNPGFKGNETQRLFAKWIDMALFVSLFYYLFHERLIISIALSVPAVIISGAITEYYFGTTLGKKLFRMKVIDDEGNHPAFLHSLKRNVLCLANLYPVFTEYTSKTVAMGRRTGTQMNFRMHLNNTICKTYIVKESKMEEIRSLMDVEPPENKKLPGSNDDLM</sequence>
<feature type="transmembrane region" description="Helical" evidence="5">
    <location>
        <begin position="48"/>
        <end position="66"/>
    </location>
</feature>
<dbReference type="Pfam" id="PF06271">
    <property type="entry name" value="RDD"/>
    <property type="match status" value="1"/>
</dbReference>
<comment type="subcellular location">
    <subcellularLocation>
        <location evidence="1">Membrane</location>
        <topology evidence="1">Multi-pass membrane protein</topology>
    </subcellularLocation>
</comment>